<proteinExistence type="predicted"/>
<evidence type="ECO:0000313" key="2">
    <source>
        <dbReference type="EMBL" id="MFC0626014.1"/>
    </source>
</evidence>
<organism evidence="2 3">
    <name type="scientific">Kribbella deserti</name>
    <dbReference type="NCBI Taxonomy" id="1926257"/>
    <lineage>
        <taxon>Bacteria</taxon>
        <taxon>Bacillati</taxon>
        <taxon>Actinomycetota</taxon>
        <taxon>Actinomycetes</taxon>
        <taxon>Propionibacteriales</taxon>
        <taxon>Kribbellaceae</taxon>
        <taxon>Kribbella</taxon>
    </lineage>
</organism>
<accession>A0ABV6QMZ9</accession>
<evidence type="ECO:0000256" key="1">
    <source>
        <dbReference type="SAM" id="MobiDB-lite"/>
    </source>
</evidence>
<protein>
    <submittedName>
        <fullName evidence="2">Uncharacterized protein</fullName>
    </submittedName>
</protein>
<sequence length="47" mass="5107">MDIRALQMLPEIQARPEQAICRYDSESPTANPCKPYHSGGSTITTAG</sequence>
<gene>
    <name evidence="2" type="ORF">ACFFGN_18185</name>
</gene>
<evidence type="ECO:0000313" key="3">
    <source>
        <dbReference type="Proteomes" id="UP001589890"/>
    </source>
</evidence>
<comment type="caution">
    <text evidence="2">The sequence shown here is derived from an EMBL/GenBank/DDBJ whole genome shotgun (WGS) entry which is preliminary data.</text>
</comment>
<name>A0ABV6QMZ9_9ACTN</name>
<dbReference type="Proteomes" id="UP001589890">
    <property type="component" value="Unassembled WGS sequence"/>
</dbReference>
<reference evidence="2 3" key="1">
    <citation type="submission" date="2024-09" db="EMBL/GenBank/DDBJ databases">
        <authorList>
            <person name="Sun Q."/>
            <person name="Mori K."/>
        </authorList>
    </citation>
    <scope>NUCLEOTIDE SEQUENCE [LARGE SCALE GENOMIC DNA]</scope>
    <source>
        <strain evidence="2 3">CGMCC 1.15906</strain>
    </source>
</reference>
<dbReference type="RefSeq" id="WP_380049037.1">
    <property type="nucleotide sequence ID" value="NZ_JBHLTC010000020.1"/>
</dbReference>
<feature type="region of interest" description="Disordered" evidence="1">
    <location>
        <begin position="26"/>
        <end position="47"/>
    </location>
</feature>
<dbReference type="EMBL" id="JBHLTC010000020">
    <property type="protein sequence ID" value="MFC0626014.1"/>
    <property type="molecule type" value="Genomic_DNA"/>
</dbReference>
<keyword evidence="3" id="KW-1185">Reference proteome</keyword>